<evidence type="ECO:0000256" key="6">
    <source>
        <dbReference type="ARBA" id="ARBA00023136"/>
    </source>
</evidence>
<evidence type="ECO:0000313" key="10">
    <source>
        <dbReference type="Proteomes" id="UP000257144"/>
    </source>
</evidence>
<dbReference type="AlphaFoldDB" id="A0A3D8GN94"/>
<gene>
    <name evidence="9" type="ORF">DRW41_15330</name>
</gene>
<dbReference type="PANTHER" id="PTHR47371">
    <property type="entry name" value="LIPOTEICHOIC ACID SYNTHASE"/>
    <property type="match status" value="1"/>
</dbReference>
<dbReference type="RefSeq" id="WP_115452891.1">
    <property type="nucleotide sequence ID" value="NZ_QNQT01000007.1"/>
</dbReference>
<feature type="domain" description="Sulfatase N-terminal" evidence="8">
    <location>
        <begin position="289"/>
        <end position="568"/>
    </location>
</feature>
<feature type="transmembrane region" description="Helical" evidence="7">
    <location>
        <begin position="119"/>
        <end position="138"/>
    </location>
</feature>
<evidence type="ECO:0000256" key="3">
    <source>
        <dbReference type="ARBA" id="ARBA00022475"/>
    </source>
</evidence>
<dbReference type="Pfam" id="PF00884">
    <property type="entry name" value="Sulfatase"/>
    <property type="match status" value="1"/>
</dbReference>
<dbReference type="EMBL" id="QNQT01000007">
    <property type="protein sequence ID" value="RDU35964.1"/>
    <property type="molecule type" value="Genomic_DNA"/>
</dbReference>
<keyword evidence="3" id="KW-1003">Cell membrane</keyword>
<dbReference type="InterPro" id="IPR017850">
    <property type="entry name" value="Alkaline_phosphatase_core_sf"/>
</dbReference>
<feature type="transmembrane region" description="Helical" evidence="7">
    <location>
        <begin position="66"/>
        <end position="86"/>
    </location>
</feature>
<dbReference type="SUPFAM" id="SSF53649">
    <property type="entry name" value="Alkaline phosphatase-like"/>
    <property type="match status" value="1"/>
</dbReference>
<feature type="transmembrane region" description="Helical" evidence="7">
    <location>
        <begin position="150"/>
        <end position="169"/>
    </location>
</feature>
<dbReference type="InterPro" id="IPR050448">
    <property type="entry name" value="OpgB/LTA_synthase_biosynth"/>
</dbReference>
<evidence type="ECO:0000259" key="8">
    <source>
        <dbReference type="Pfam" id="PF00884"/>
    </source>
</evidence>
<dbReference type="CDD" id="cd16015">
    <property type="entry name" value="LTA_synthase"/>
    <property type="match status" value="1"/>
</dbReference>
<feature type="transmembrane region" description="Helical" evidence="7">
    <location>
        <begin position="40"/>
        <end position="59"/>
    </location>
</feature>
<name>A0A3D8GN94_9BACI</name>
<evidence type="ECO:0000256" key="2">
    <source>
        <dbReference type="ARBA" id="ARBA00004936"/>
    </source>
</evidence>
<reference evidence="9 10" key="1">
    <citation type="submission" date="2018-07" db="EMBL/GenBank/DDBJ databases">
        <title>Bacillus sp. YLB-04 draft genome sequence.</title>
        <authorList>
            <person name="Yu L."/>
            <person name="Tang X."/>
        </authorList>
    </citation>
    <scope>NUCLEOTIDE SEQUENCE [LARGE SCALE GENOMIC DNA]</scope>
    <source>
        <strain evidence="9 10">YLB-04</strain>
    </source>
</reference>
<dbReference type="GO" id="GO:0005886">
    <property type="term" value="C:plasma membrane"/>
    <property type="evidence" value="ECO:0007669"/>
    <property type="project" value="UniProtKB-SubCell"/>
</dbReference>
<protein>
    <submittedName>
        <fullName evidence="9">LTA synthase family protein</fullName>
    </submittedName>
</protein>
<comment type="pathway">
    <text evidence="2">Cell wall biogenesis; lipoteichoic acid biosynthesis.</text>
</comment>
<comment type="caution">
    <text evidence="9">The sequence shown here is derived from an EMBL/GenBank/DDBJ whole genome shotgun (WGS) entry which is preliminary data.</text>
</comment>
<evidence type="ECO:0000256" key="5">
    <source>
        <dbReference type="ARBA" id="ARBA00022989"/>
    </source>
</evidence>
<dbReference type="Gene3D" id="3.30.1120.170">
    <property type="match status" value="1"/>
</dbReference>
<evidence type="ECO:0000256" key="7">
    <source>
        <dbReference type="SAM" id="Phobius"/>
    </source>
</evidence>
<organism evidence="9 10">
    <name type="scientific">Neobacillus piezotolerans</name>
    <dbReference type="NCBI Taxonomy" id="2259171"/>
    <lineage>
        <taxon>Bacteria</taxon>
        <taxon>Bacillati</taxon>
        <taxon>Bacillota</taxon>
        <taxon>Bacilli</taxon>
        <taxon>Bacillales</taxon>
        <taxon>Bacillaceae</taxon>
        <taxon>Neobacillus</taxon>
    </lineage>
</organism>
<keyword evidence="5 7" id="KW-1133">Transmembrane helix</keyword>
<keyword evidence="6 7" id="KW-0472">Membrane</keyword>
<dbReference type="Proteomes" id="UP000257144">
    <property type="component" value="Unassembled WGS sequence"/>
</dbReference>
<dbReference type="PANTHER" id="PTHR47371:SF3">
    <property type="entry name" value="PHOSPHOGLYCEROL TRANSFERASE I"/>
    <property type="match status" value="1"/>
</dbReference>
<comment type="subcellular location">
    <subcellularLocation>
        <location evidence="1">Cell membrane</location>
        <topology evidence="1">Multi-pass membrane protein</topology>
    </subcellularLocation>
</comment>
<dbReference type="OrthoDB" id="5901192at2"/>
<accession>A0A3D8GN94</accession>
<evidence type="ECO:0000313" key="9">
    <source>
        <dbReference type="EMBL" id="RDU35964.1"/>
    </source>
</evidence>
<keyword evidence="10" id="KW-1185">Reference proteome</keyword>
<dbReference type="InterPro" id="IPR000917">
    <property type="entry name" value="Sulfatase_N"/>
</dbReference>
<dbReference type="Gene3D" id="3.40.720.10">
    <property type="entry name" value="Alkaline Phosphatase, subunit A"/>
    <property type="match status" value="1"/>
</dbReference>
<keyword evidence="4 7" id="KW-0812">Transmembrane</keyword>
<proteinExistence type="predicted"/>
<sequence>MAEFTKKDGVLLFFFFSLLLMEFAFRKGLFQEIQLRDYLLSVIFILGISVFLFFMIGFFRGKAGFSVSFLLIVLCSLLYQSQFIYYKFFKTFYTVYSAGNGAQAAEFWRDIGNLARENAFWLAVFLAPPLLFLPLGRFFTFQKQDKLNRISLIACFAFSQMAGIGTLMASGKEINSAYDLYFRSSMPLLSVERLGLLTTMRIDMQRQLFGWEPKLSATVKKPPEGSGIWPPPKNSSGEQDEMGYNVMDIDFTQLAAKEKNLDLKDMYSYFSSIEPTRKNPYTGKFKGYNLIFITAESFSPYAVNKEITPTLYKLVHEGYNFTNFYNPVWGVSTSDGEYVACTGLIPKSGVWSFRESGRNYLPFVLGNQLKKLGYDTRAYHNHTYTYYGRDISHPNMGYEYKALGLGLEVKKTWPESDLEMIEKTVPDYIGNQPFHTYYMTVSGHMQYSFTGNYIAWKNRKLVEGLQLSTQAKAYLATQIELDRALEELLERLEENGAADRTLIALGADHYPYGLDAETIDELAGHKVEKTFELYKSPFILYAKGMRPEKIDVPASSLDIIPTLSNLLGLEYDSRLLMGRDIFSDSDPLVMFVDKSFITDKGRYNSVTGEFSPADGSAVDKKYIQAVSSMVQAKFHYSAKMLDTDFYGKLFGK</sequence>
<evidence type="ECO:0000256" key="1">
    <source>
        <dbReference type="ARBA" id="ARBA00004651"/>
    </source>
</evidence>
<evidence type="ECO:0000256" key="4">
    <source>
        <dbReference type="ARBA" id="ARBA00022692"/>
    </source>
</evidence>